<dbReference type="AlphaFoldDB" id="A0AAQ4CRW1"/>
<dbReference type="GeneID" id="68866289"/>
<protein>
    <submittedName>
        <fullName evidence="1">Uncharacterized protein</fullName>
    </submittedName>
</protein>
<name>A0AAQ4CRW1_9CREN</name>
<dbReference type="KEGG" id="scas:SACC_15590"/>
<dbReference type="RefSeq" id="WP_229572396.1">
    <property type="nucleotide sequence ID" value="NZ_AP025226.1"/>
</dbReference>
<proteinExistence type="predicted"/>
<gene>
    <name evidence="1" type="ORF">SACC_15590</name>
</gene>
<evidence type="ECO:0000313" key="2">
    <source>
        <dbReference type="Proteomes" id="UP001319921"/>
    </source>
</evidence>
<dbReference type="EMBL" id="AP025226">
    <property type="protein sequence ID" value="BDB98542.1"/>
    <property type="molecule type" value="Genomic_DNA"/>
</dbReference>
<evidence type="ECO:0000313" key="1">
    <source>
        <dbReference type="EMBL" id="BDB98542.1"/>
    </source>
</evidence>
<organism evidence="1 2">
    <name type="scientific">Saccharolobus caldissimus</name>
    <dbReference type="NCBI Taxonomy" id="1702097"/>
    <lineage>
        <taxon>Archaea</taxon>
        <taxon>Thermoproteota</taxon>
        <taxon>Thermoprotei</taxon>
        <taxon>Sulfolobales</taxon>
        <taxon>Sulfolobaceae</taxon>
        <taxon>Saccharolobus</taxon>
    </lineage>
</organism>
<dbReference type="Proteomes" id="UP001319921">
    <property type="component" value="Chromosome"/>
</dbReference>
<accession>A0AAQ4CRW1</accession>
<reference evidence="1 2" key="1">
    <citation type="journal article" date="2022" name="Microbiol. Resour. Announc.">
        <title>Complete Genome Sequence of the Hyperthermophilic and Acidophilic Archaeon Saccharolobus caldissimus Strain HS-3T.</title>
        <authorList>
            <person name="Sakai H.D."/>
            <person name="Kurosawa N."/>
        </authorList>
    </citation>
    <scope>NUCLEOTIDE SEQUENCE [LARGE SCALE GENOMIC DNA]</scope>
    <source>
        <strain evidence="1 2">JCM32116</strain>
    </source>
</reference>
<sequence length="101" mass="11533">MNQKVVETKGGWKAIFSISIEKVWGDEGDAFYIVSPYLKEQISIDISDAEYILDEIKRLNSALMHAERSKTKSAISEEILSKLMKLIVIYVNEVVESKRHS</sequence>
<keyword evidence="2" id="KW-1185">Reference proteome</keyword>